<comment type="caution">
    <text evidence="1">The sequence shown here is derived from an EMBL/GenBank/DDBJ whole genome shotgun (WGS) entry which is preliminary data.</text>
</comment>
<sequence>MRRLRVGCQADCLEPVVPASLGATTLPVVQFLTWHNPRDSHAQMQSRPSLGPSSCTEFFIVDLLPMHPMAENQI</sequence>
<evidence type="ECO:0000313" key="1">
    <source>
        <dbReference type="EMBL" id="GAB0178138.1"/>
    </source>
</evidence>
<organism evidence="1 2">
    <name type="scientific">Grus japonensis</name>
    <name type="common">Japanese crane</name>
    <name type="synonym">Red-crowned crane</name>
    <dbReference type="NCBI Taxonomy" id="30415"/>
    <lineage>
        <taxon>Eukaryota</taxon>
        <taxon>Metazoa</taxon>
        <taxon>Chordata</taxon>
        <taxon>Craniata</taxon>
        <taxon>Vertebrata</taxon>
        <taxon>Euteleostomi</taxon>
        <taxon>Archelosauria</taxon>
        <taxon>Archosauria</taxon>
        <taxon>Dinosauria</taxon>
        <taxon>Saurischia</taxon>
        <taxon>Theropoda</taxon>
        <taxon>Coelurosauria</taxon>
        <taxon>Aves</taxon>
        <taxon>Neognathae</taxon>
        <taxon>Neoaves</taxon>
        <taxon>Gruiformes</taxon>
        <taxon>Gruidae</taxon>
        <taxon>Grus</taxon>
    </lineage>
</organism>
<dbReference type="AlphaFoldDB" id="A0ABC9VZ73"/>
<reference evidence="1 2" key="1">
    <citation type="submission" date="2024-06" db="EMBL/GenBank/DDBJ databases">
        <title>The draft genome of Grus japonensis, version 3.</title>
        <authorList>
            <person name="Nabeshima K."/>
            <person name="Suzuki S."/>
            <person name="Onuma M."/>
        </authorList>
    </citation>
    <scope>NUCLEOTIDE SEQUENCE [LARGE SCALE GENOMIC DNA]</scope>
    <source>
        <strain evidence="1 2">451A</strain>
    </source>
</reference>
<protein>
    <submittedName>
        <fullName evidence="1">Uncharacterized protein</fullName>
    </submittedName>
</protein>
<proteinExistence type="predicted"/>
<gene>
    <name evidence="1" type="ORF">GRJ2_000279100</name>
</gene>
<dbReference type="EMBL" id="BAAFJT010000001">
    <property type="protein sequence ID" value="GAB0178138.1"/>
    <property type="molecule type" value="Genomic_DNA"/>
</dbReference>
<keyword evidence="2" id="KW-1185">Reference proteome</keyword>
<dbReference type="Proteomes" id="UP001623348">
    <property type="component" value="Unassembled WGS sequence"/>
</dbReference>
<evidence type="ECO:0000313" key="2">
    <source>
        <dbReference type="Proteomes" id="UP001623348"/>
    </source>
</evidence>
<accession>A0ABC9VZ73</accession>
<name>A0ABC9VZ73_GRUJA</name>